<dbReference type="Proteomes" id="UP000320762">
    <property type="component" value="Unassembled WGS sequence"/>
</dbReference>
<organism evidence="2 3">
    <name type="scientific">Schizophyllum amplum</name>
    <dbReference type="NCBI Taxonomy" id="97359"/>
    <lineage>
        <taxon>Eukaryota</taxon>
        <taxon>Fungi</taxon>
        <taxon>Dikarya</taxon>
        <taxon>Basidiomycota</taxon>
        <taxon>Agaricomycotina</taxon>
        <taxon>Agaricomycetes</taxon>
        <taxon>Agaricomycetidae</taxon>
        <taxon>Agaricales</taxon>
        <taxon>Schizophyllaceae</taxon>
        <taxon>Schizophyllum</taxon>
    </lineage>
</organism>
<reference evidence="2 3" key="1">
    <citation type="journal article" date="2019" name="New Phytol.">
        <title>Comparative genomics reveals unique wood-decay strategies and fruiting body development in the Schizophyllaceae.</title>
        <authorList>
            <person name="Almasi E."/>
            <person name="Sahu N."/>
            <person name="Krizsan K."/>
            <person name="Balint B."/>
            <person name="Kovacs G.M."/>
            <person name="Kiss B."/>
            <person name="Cseklye J."/>
            <person name="Drula E."/>
            <person name="Henrissat B."/>
            <person name="Nagy I."/>
            <person name="Chovatia M."/>
            <person name="Adam C."/>
            <person name="LaButti K."/>
            <person name="Lipzen A."/>
            <person name="Riley R."/>
            <person name="Grigoriev I.V."/>
            <person name="Nagy L.G."/>
        </authorList>
    </citation>
    <scope>NUCLEOTIDE SEQUENCE [LARGE SCALE GENOMIC DNA]</scope>
    <source>
        <strain evidence="2 3">NL-1724</strain>
    </source>
</reference>
<protein>
    <submittedName>
        <fullName evidence="2">Uncharacterized protein</fullName>
    </submittedName>
</protein>
<feature type="region of interest" description="Disordered" evidence="1">
    <location>
        <begin position="1"/>
        <end position="86"/>
    </location>
</feature>
<dbReference type="AlphaFoldDB" id="A0A550CB99"/>
<evidence type="ECO:0000256" key="1">
    <source>
        <dbReference type="SAM" id="MobiDB-lite"/>
    </source>
</evidence>
<proteinExistence type="predicted"/>
<keyword evidence="3" id="KW-1185">Reference proteome</keyword>
<evidence type="ECO:0000313" key="2">
    <source>
        <dbReference type="EMBL" id="TRM62083.1"/>
    </source>
</evidence>
<accession>A0A550CB99</accession>
<feature type="compositionally biased region" description="Basic and acidic residues" evidence="1">
    <location>
        <begin position="27"/>
        <end position="50"/>
    </location>
</feature>
<gene>
    <name evidence="2" type="ORF">BD626DRAFT_631270</name>
</gene>
<evidence type="ECO:0000313" key="3">
    <source>
        <dbReference type="Proteomes" id="UP000320762"/>
    </source>
</evidence>
<sequence length="86" mass="9348">MGSPYRGPCPGACDDDTNYTIITPAYHQHDPDQHDPDQHDPDQHDPDQHDLLQQNSGVMASSMAAGQRRDGTTGTTSGKAREGMGW</sequence>
<name>A0A550CB99_9AGAR</name>
<comment type="caution">
    <text evidence="2">The sequence shown here is derived from an EMBL/GenBank/DDBJ whole genome shotgun (WGS) entry which is preliminary data.</text>
</comment>
<dbReference type="EMBL" id="VDMD01000014">
    <property type="protein sequence ID" value="TRM62083.1"/>
    <property type="molecule type" value="Genomic_DNA"/>
</dbReference>